<dbReference type="EMBL" id="CP121270">
    <property type="protein sequence ID" value="WFP25438.1"/>
    <property type="molecule type" value="Genomic_DNA"/>
</dbReference>
<reference evidence="2" key="2">
    <citation type="submission" date="2022-01" db="EMBL/GenBank/DDBJ databases">
        <authorList>
            <person name="Sanchez-Suarez J."/>
            <person name="Villamil L."/>
            <person name="Diaz L.E."/>
        </authorList>
    </citation>
    <scope>NUCLEOTIDE SEQUENCE</scope>
    <source>
        <strain evidence="2">EUFUS-Z928</strain>
    </source>
</reference>
<evidence type="ECO:0000313" key="3">
    <source>
        <dbReference type="EMBL" id="WFP25438.1"/>
    </source>
</evidence>
<evidence type="ECO:0000313" key="4">
    <source>
        <dbReference type="Proteomes" id="UP001152308"/>
    </source>
</evidence>
<dbReference type="Proteomes" id="UP001213504">
    <property type="component" value="Chromosome"/>
</dbReference>
<keyword evidence="1" id="KW-0732">Signal</keyword>
<feature type="signal peptide" evidence="1">
    <location>
        <begin position="1"/>
        <end position="28"/>
    </location>
</feature>
<reference evidence="3" key="3">
    <citation type="submission" date="2023-04" db="EMBL/GenBank/DDBJ databases">
        <title>Complete genome sequence of a phthalic acid esters degrading bacterial strain.</title>
        <authorList>
            <person name="Weng L."/>
            <person name="Jia Y."/>
            <person name="Ren L."/>
        </authorList>
    </citation>
    <scope>NUCLEOTIDE SEQUENCE</scope>
    <source>
        <strain evidence="3">RL-LY01</strain>
    </source>
</reference>
<gene>
    <name evidence="2" type="ORF">L2299_15695</name>
    <name evidence="3" type="ORF">P9A14_02635</name>
</gene>
<protein>
    <submittedName>
        <fullName evidence="3">Enoyl-CoA hydratase</fullName>
    </submittedName>
</protein>
<accession>A0AAX3T8B5</accession>
<evidence type="ECO:0000313" key="5">
    <source>
        <dbReference type="Proteomes" id="UP001213504"/>
    </source>
</evidence>
<organism evidence="3 5">
    <name type="scientific">Gordonia hongkongensis</name>
    <dbReference type="NCBI Taxonomy" id="1701090"/>
    <lineage>
        <taxon>Bacteria</taxon>
        <taxon>Bacillati</taxon>
        <taxon>Actinomycetota</taxon>
        <taxon>Actinomycetes</taxon>
        <taxon>Mycobacteriales</taxon>
        <taxon>Gordoniaceae</taxon>
        <taxon>Gordonia</taxon>
    </lineage>
</organism>
<name>A0AAX3T8B5_9ACTN</name>
<sequence>MSRRIAVALTVAVAALTGVIAGPGDVNAAPELQRISVSGNQFATVGNHSFCNGVLHVSLTAAPREPGVVRVSLTSRGFTGQGPSWKRNPVCKLLVGTVHTSAIGYAQWNFFNANFGPRRGQKVVHEVRTGSGVVEFLVSTYARNNPIRLRQSVGVSYYMLVP</sequence>
<dbReference type="Proteomes" id="UP001152308">
    <property type="component" value="Unassembled WGS sequence"/>
</dbReference>
<keyword evidence="4" id="KW-1185">Reference proteome</keyword>
<evidence type="ECO:0000313" key="2">
    <source>
        <dbReference type="EMBL" id="MDF6102498.1"/>
    </source>
</evidence>
<reference evidence="2" key="1">
    <citation type="journal article" date="2022" name="Data Brief">
        <title>Draft genome sequence data of Gordonia hongkongensis strain EUFUS-Z928 isolated from the octocoral Eunicea fusca.</title>
        <authorList>
            <person name="Sanchez-Suarez J."/>
            <person name="Diaz L."/>
            <person name="Melo-Bolivar J."/>
            <person name="Villamil L."/>
        </authorList>
    </citation>
    <scope>NUCLEOTIDE SEQUENCE</scope>
    <source>
        <strain evidence="2">EUFUS-Z928</strain>
    </source>
</reference>
<evidence type="ECO:0000256" key="1">
    <source>
        <dbReference type="SAM" id="SignalP"/>
    </source>
</evidence>
<proteinExistence type="predicted"/>
<dbReference type="AlphaFoldDB" id="A0AAX3T8B5"/>
<dbReference type="EMBL" id="JAKJLQ010000012">
    <property type="protein sequence ID" value="MDF6102498.1"/>
    <property type="molecule type" value="Genomic_DNA"/>
</dbReference>
<feature type="chain" id="PRO_5043724442" evidence="1">
    <location>
        <begin position="29"/>
        <end position="162"/>
    </location>
</feature>
<dbReference type="RefSeq" id="WP_065630518.1">
    <property type="nucleotide sequence ID" value="NZ_CBDRND010000053.1"/>
</dbReference>